<comment type="caution">
    <text evidence="1">The sequence shown here is derived from an EMBL/GenBank/DDBJ whole genome shotgun (WGS) entry which is preliminary data.</text>
</comment>
<sequence length="199" mass="22427">MYSEQKWEASEAKTRFAKNFPGLVPHKTLDGDVKIEKTVMLPSNGVKLILYTDRTFCFEPLDLDDARMLLCALRESRPYLYALYPAAFDELDALTARDAELSRLSKMEKLLGAIVNNSLEIPALYELVQKQLEDVSRLPAHTLTGDAKVKAERVLKAICNLIPTIPELYEEIPKVLNGTSTLVQCEAMKTFKRNFSSAL</sequence>
<dbReference type="AlphaFoldDB" id="A0A395LYF2"/>
<gene>
    <name evidence="1" type="ORF">D0433_11105</name>
</gene>
<protein>
    <submittedName>
        <fullName evidence="1">Uncharacterized protein</fullName>
    </submittedName>
</protein>
<evidence type="ECO:0000313" key="2">
    <source>
        <dbReference type="Proteomes" id="UP000266389"/>
    </source>
</evidence>
<dbReference type="Proteomes" id="UP000266389">
    <property type="component" value="Unassembled WGS sequence"/>
</dbReference>
<name>A0A395LYF2_9BACT</name>
<dbReference type="EMBL" id="PHFL01000065">
    <property type="protein sequence ID" value="RFM23471.1"/>
    <property type="molecule type" value="Genomic_DNA"/>
</dbReference>
<evidence type="ECO:0000313" key="1">
    <source>
        <dbReference type="EMBL" id="RFM23471.1"/>
    </source>
</evidence>
<organism evidence="1 2">
    <name type="scientific">Candidatus Thermochlorobacter aerophilus</name>
    <dbReference type="NCBI Taxonomy" id="1868324"/>
    <lineage>
        <taxon>Bacteria</taxon>
        <taxon>Pseudomonadati</taxon>
        <taxon>Chlorobiota</taxon>
        <taxon>Chlorobiia</taxon>
        <taxon>Chlorobiales</taxon>
        <taxon>Candidatus Thermochlorobacteriaceae</taxon>
        <taxon>Candidatus Thermochlorobacter</taxon>
    </lineage>
</organism>
<proteinExistence type="predicted"/>
<accession>A0A395LYF2</accession>
<reference evidence="1 2" key="1">
    <citation type="journal article" date="2011" name="ISME J.">
        <title>Community ecology of hot spring cyanobacterial mats: predominant populations and their functional potential.</title>
        <authorList>
            <person name="Klatt C.G."/>
            <person name="Wood J.M."/>
            <person name="Rusch D.B."/>
            <person name="Bateson M.M."/>
            <person name="Hamamura N."/>
            <person name="Heidelberg J.F."/>
            <person name="Grossman A.R."/>
            <person name="Bhaya D."/>
            <person name="Cohan F.M."/>
            <person name="Kuhl M."/>
            <person name="Bryant D.A."/>
            <person name="Ward D.M."/>
        </authorList>
    </citation>
    <scope>NUCLEOTIDE SEQUENCE [LARGE SCALE GENOMIC DNA]</scope>
    <source>
        <strain evidence="1">OS</strain>
    </source>
</reference>